<dbReference type="GO" id="GO:0005886">
    <property type="term" value="C:plasma membrane"/>
    <property type="evidence" value="ECO:0007669"/>
    <property type="project" value="TreeGrafter"/>
</dbReference>
<dbReference type="GO" id="GO:0009927">
    <property type="term" value="F:histidine phosphotransfer kinase activity"/>
    <property type="evidence" value="ECO:0007669"/>
    <property type="project" value="TreeGrafter"/>
</dbReference>
<evidence type="ECO:0000259" key="7">
    <source>
        <dbReference type="PROSITE" id="PS50110"/>
    </source>
</evidence>
<dbReference type="OMA" id="PPRWIHL"/>
<dbReference type="InterPro" id="IPR011006">
    <property type="entry name" value="CheY-like_superfamily"/>
</dbReference>
<dbReference type="CDD" id="cd00156">
    <property type="entry name" value="REC"/>
    <property type="match status" value="1"/>
</dbReference>
<keyword evidence="9" id="KW-1185">Reference proteome</keyword>
<feature type="region of interest" description="Disordered" evidence="6">
    <location>
        <begin position="163"/>
        <end position="214"/>
    </location>
</feature>
<gene>
    <name evidence="8" type="ORF">FNF29_07242</name>
</gene>
<feature type="compositionally biased region" description="Basic residues" evidence="6">
    <location>
        <begin position="390"/>
        <end position="403"/>
    </location>
</feature>
<feature type="domain" description="Response regulatory" evidence="7">
    <location>
        <begin position="472"/>
        <end position="635"/>
    </location>
</feature>
<sequence>MAPFVTPGALARAVAALGGAQSAGSKVMTADVSPAAAAASATGVTGLAALPAASFEVFVDIDRIMSVIGNALSNAIKVVPGAGMGQVTVSLIVAPASILPNSEPARAPPELQSKWCPGPLKVLGRAGRARRTDMSGRIGDGTLSGVLELTAAGASFSRLRVHGSKTSVRPVDDAGQRGADSKVASATWGPGRAGAAAGSGSGSGSGTVGSVDGAEAQGSSDYGGLFRRHRLESLRWSLHGSDARGVGGGDSTVAGGASQLSDWSQLGEGRPRDGMPGAGIGRHKYERKVLVIEVLDNGRGIAEERLSADTLFRPFQQLRMGDGMLSMAAGGLGLSTVRAIVVDQMGGDVSLASKLGVGTLFTARIPVWARPVTPDDPASTSIPSVAGTRARARSRASLRHAGARGRAASKDRSAAELSPMSPPVAVASSTREERAMRRAAKAAARAASQASAGSAADSVCSQSASDDAPRPCVWVVEDVAVARRSVARALRAWGFAVAEMEDGRRAMDALQALVRSSAAPEAGTVGSPVVAAATSASSAGSLGGTARWPDAVLLDSRMPELDGEGVLRELRELAASLASSGEAAMAARVRAIPVLGATGSTDAVEQGSLLRGGALAILVKPIDPVELALALEHEARIVLPPAAQAVLVAHDADQ</sequence>
<dbReference type="AlphaFoldDB" id="A0A5A8C463"/>
<proteinExistence type="predicted"/>
<dbReference type="EC" id="2.7.13.3" evidence="2"/>
<dbReference type="InterPro" id="IPR004358">
    <property type="entry name" value="Sig_transdc_His_kin-like_C"/>
</dbReference>
<evidence type="ECO:0000256" key="1">
    <source>
        <dbReference type="ARBA" id="ARBA00000085"/>
    </source>
</evidence>
<dbReference type="Proteomes" id="UP000323011">
    <property type="component" value="Unassembled WGS sequence"/>
</dbReference>
<evidence type="ECO:0000256" key="6">
    <source>
        <dbReference type="SAM" id="MobiDB-lite"/>
    </source>
</evidence>
<dbReference type="Gene3D" id="3.40.50.2300">
    <property type="match status" value="1"/>
</dbReference>
<evidence type="ECO:0000256" key="4">
    <source>
        <dbReference type="ARBA" id="ARBA00022777"/>
    </source>
</evidence>
<dbReference type="SMART" id="SM00387">
    <property type="entry name" value="HATPase_c"/>
    <property type="match status" value="1"/>
</dbReference>
<dbReference type="Gene3D" id="3.30.565.10">
    <property type="entry name" value="Histidine kinase-like ATPase, C-terminal domain"/>
    <property type="match status" value="1"/>
</dbReference>
<organism evidence="8 9">
    <name type="scientific">Cafeteria roenbergensis</name>
    <name type="common">Marine flagellate</name>
    <dbReference type="NCBI Taxonomy" id="33653"/>
    <lineage>
        <taxon>Eukaryota</taxon>
        <taxon>Sar</taxon>
        <taxon>Stramenopiles</taxon>
        <taxon>Bigyra</taxon>
        <taxon>Opalozoa</taxon>
        <taxon>Bicosoecida</taxon>
        <taxon>Cafeteriaceae</taxon>
        <taxon>Cafeteria</taxon>
    </lineage>
</organism>
<evidence type="ECO:0000256" key="3">
    <source>
        <dbReference type="ARBA" id="ARBA00022679"/>
    </source>
</evidence>
<keyword evidence="5" id="KW-0597">Phosphoprotein</keyword>
<dbReference type="PANTHER" id="PTHR43047">
    <property type="entry name" value="TWO-COMPONENT HISTIDINE PROTEIN KINASE"/>
    <property type="match status" value="1"/>
</dbReference>
<protein>
    <recommendedName>
        <fullName evidence="2">histidine kinase</fullName>
        <ecNumber evidence="2">2.7.13.3</ecNumber>
    </recommendedName>
</protein>
<evidence type="ECO:0000256" key="2">
    <source>
        <dbReference type="ARBA" id="ARBA00012438"/>
    </source>
</evidence>
<evidence type="ECO:0000313" key="9">
    <source>
        <dbReference type="Proteomes" id="UP000323011"/>
    </source>
</evidence>
<dbReference type="InterPro" id="IPR001789">
    <property type="entry name" value="Sig_transdc_resp-reg_receiver"/>
</dbReference>
<accession>A0A5A8C463</accession>
<dbReference type="GO" id="GO:0000155">
    <property type="term" value="F:phosphorelay sensor kinase activity"/>
    <property type="evidence" value="ECO:0007669"/>
    <property type="project" value="TreeGrafter"/>
</dbReference>
<keyword evidence="4" id="KW-0418">Kinase</keyword>
<comment type="caution">
    <text evidence="8">The sequence shown here is derived from an EMBL/GenBank/DDBJ whole genome shotgun (WGS) entry which is preliminary data.</text>
</comment>
<feature type="modified residue" description="4-aspartylphosphate" evidence="5">
    <location>
        <position position="555"/>
    </location>
</feature>
<dbReference type="SUPFAM" id="SSF52172">
    <property type="entry name" value="CheY-like"/>
    <property type="match status" value="1"/>
</dbReference>
<dbReference type="SUPFAM" id="SSF55874">
    <property type="entry name" value="ATPase domain of HSP90 chaperone/DNA topoisomerase II/histidine kinase"/>
    <property type="match status" value="1"/>
</dbReference>
<evidence type="ECO:0000256" key="5">
    <source>
        <dbReference type="PROSITE-ProRule" id="PRU00169"/>
    </source>
</evidence>
<keyword evidence="3" id="KW-0808">Transferase</keyword>
<comment type="catalytic activity">
    <reaction evidence="1">
        <text>ATP + protein L-histidine = ADP + protein N-phospho-L-histidine.</text>
        <dbReference type="EC" id="2.7.13.3"/>
    </reaction>
</comment>
<dbReference type="PROSITE" id="PS50110">
    <property type="entry name" value="RESPONSE_REGULATORY"/>
    <property type="match status" value="1"/>
</dbReference>
<name>A0A5A8C463_CAFRO</name>
<feature type="region of interest" description="Disordered" evidence="6">
    <location>
        <begin position="372"/>
        <end position="442"/>
    </location>
</feature>
<evidence type="ECO:0000313" key="8">
    <source>
        <dbReference type="EMBL" id="KAA0147595.1"/>
    </source>
</evidence>
<feature type="compositionally biased region" description="Gly residues" evidence="6">
    <location>
        <begin position="197"/>
        <end position="207"/>
    </location>
</feature>
<dbReference type="EMBL" id="VLTN01000064">
    <property type="protein sequence ID" value="KAA0147595.1"/>
    <property type="molecule type" value="Genomic_DNA"/>
</dbReference>
<reference evidence="8 9" key="1">
    <citation type="submission" date="2019-07" db="EMBL/GenBank/DDBJ databases">
        <title>Genomes of Cafeteria roenbergensis.</title>
        <authorList>
            <person name="Fischer M.G."/>
            <person name="Hackl T."/>
            <person name="Roman M."/>
        </authorList>
    </citation>
    <scope>NUCLEOTIDE SEQUENCE [LARGE SCALE GENOMIC DNA]</scope>
    <source>
        <strain evidence="8 9">BVI</strain>
    </source>
</reference>
<dbReference type="PANTHER" id="PTHR43047:SF72">
    <property type="entry name" value="OSMOSENSING HISTIDINE PROTEIN KINASE SLN1"/>
    <property type="match status" value="1"/>
</dbReference>
<dbReference type="InterPro" id="IPR036890">
    <property type="entry name" value="HATPase_C_sf"/>
</dbReference>
<dbReference type="PRINTS" id="PR00344">
    <property type="entry name" value="BCTRLSENSOR"/>
</dbReference>
<dbReference type="SMART" id="SM00448">
    <property type="entry name" value="REC"/>
    <property type="match status" value="1"/>
</dbReference>
<dbReference type="Pfam" id="PF02518">
    <property type="entry name" value="HATPase_c"/>
    <property type="match status" value="1"/>
</dbReference>
<dbReference type="InterPro" id="IPR003594">
    <property type="entry name" value="HATPase_dom"/>
</dbReference>